<dbReference type="Gene3D" id="3.30.200.20">
    <property type="entry name" value="Phosphorylase Kinase, domain 1"/>
    <property type="match status" value="1"/>
</dbReference>
<sequence>MRIETPRERAFGAVLAHAPEYGDAELRELGSGLDHRAFLVRDLVVRLADHASPAAVLAEAELLQLLNRRVSVPVPTPVFADPVRGALGYRLLPGRPLLDREPPRGLATRLGRLLRDLHDVDPSEVAECVPVDPALPDEWLDDLTGPSQLLQIVHTQRPRSAQDLVLTHADLGAEHILEHDGELSGIIDWSDAAITDPALDFTRLYRDFGPTFLDQALLAYGTDSADFRGRITFFARCAALEDIAYGQASGRAAYLRAAQRSLSWLFPPQGGS</sequence>
<dbReference type="AlphaFoldDB" id="A0A543FT25"/>
<dbReference type="InterPro" id="IPR002575">
    <property type="entry name" value="Aminoglycoside_PTrfase"/>
</dbReference>
<keyword evidence="2" id="KW-0808">Transferase</keyword>
<comment type="caution">
    <text evidence="2">The sequence shown here is derived from an EMBL/GenBank/DDBJ whole genome shotgun (WGS) entry which is preliminary data.</text>
</comment>
<accession>A0A543FT25</accession>
<dbReference type="EMBL" id="VFPH01000002">
    <property type="protein sequence ID" value="TQM36999.1"/>
    <property type="molecule type" value="Genomic_DNA"/>
</dbReference>
<protein>
    <submittedName>
        <fullName evidence="2">Aminoglycoside phosphotransferase (APT) family kinase protein</fullName>
    </submittedName>
</protein>
<dbReference type="Pfam" id="PF01636">
    <property type="entry name" value="APH"/>
    <property type="match status" value="1"/>
</dbReference>
<name>A0A543FT25_9PSEU</name>
<feature type="domain" description="Aminoglycoside phosphotransferase" evidence="1">
    <location>
        <begin position="26"/>
        <end position="223"/>
    </location>
</feature>
<dbReference type="InterPro" id="IPR011009">
    <property type="entry name" value="Kinase-like_dom_sf"/>
</dbReference>
<dbReference type="RefSeq" id="WP_170225760.1">
    <property type="nucleotide sequence ID" value="NZ_VFPH01000002.1"/>
</dbReference>
<dbReference type="Proteomes" id="UP000319818">
    <property type="component" value="Unassembled WGS sequence"/>
</dbReference>
<dbReference type="GO" id="GO:0016301">
    <property type="term" value="F:kinase activity"/>
    <property type="evidence" value="ECO:0007669"/>
    <property type="project" value="UniProtKB-KW"/>
</dbReference>
<reference evidence="2 3" key="1">
    <citation type="submission" date="2019-06" db="EMBL/GenBank/DDBJ databases">
        <title>Sequencing the genomes of 1000 actinobacteria strains.</title>
        <authorList>
            <person name="Klenk H.-P."/>
        </authorList>
    </citation>
    <scope>NUCLEOTIDE SEQUENCE [LARGE SCALE GENOMIC DNA]</scope>
    <source>
        <strain evidence="2 3">DSM 45511</strain>
    </source>
</reference>
<proteinExistence type="predicted"/>
<dbReference type="PANTHER" id="PTHR21310:SF15">
    <property type="entry name" value="AMINOGLYCOSIDE PHOSPHOTRANSFERASE DOMAIN-CONTAINING PROTEIN"/>
    <property type="match status" value="1"/>
</dbReference>
<organism evidence="2 3">
    <name type="scientific">Pseudonocardia cypriaca</name>
    <dbReference type="NCBI Taxonomy" id="882449"/>
    <lineage>
        <taxon>Bacteria</taxon>
        <taxon>Bacillati</taxon>
        <taxon>Actinomycetota</taxon>
        <taxon>Actinomycetes</taxon>
        <taxon>Pseudonocardiales</taxon>
        <taxon>Pseudonocardiaceae</taxon>
        <taxon>Pseudonocardia</taxon>
    </lineage>
</organism>
<gene>
    <name evidence="2" type="ORF">FB388_4196</name>
</gene>
<dbReference type="Gene3D" id="3.90.1200.10">
    <property type="match status" value="1"/>
</dbReference>
<keyword evidence="3" id="KW-1185">Reference proteome</keyword>
<dbReference type="InterPro" id="IPR051678">
    <property type="entry name" value="AGP_Transferase"/>
</dbReference>
<evidence type="ECO:0000313" key="3">
    <source>
        <dbReference type="Proteomes" id="UP000319818"/>
    </source>
</evidence>
<dbReference type="SUPFAM" id="SSF56112">
    <property type="entry name" value="Protein kinase-like (PK-like)"/>
    <property type="match status" value="1"/>
</dbReference>
<evidence type="ECO:0000313" key="2">
    <source>
        <dbReference type="EMBL" id="TQM36999.1"/>
    </source>
</evidence>
<dbReference type="PANTHER" id="PTHR21310">
    <property type="entry name" value="AMINOGLYCOSIDE PHOSPHOTRANSFERASE-RELATED-RELATED"/>
    <property type="match status" value="1"/>
</dbReference>
<evidence type="ECO:0000259" key="1">
    <source>
        <dbReference type="Pfam" id="PF01636"/>
    </source>
</evidence>
<keyword evidence="2" id="KW-0418">Kinase</keyword>